<dbReference type="EMBL" id="UOEU01000627">
    <property type="protein sequence ID" value="VAW36450.1"/>
    <property type="molecule type" value="Genomic_DNA"/>
</dbReference>
<keyword evidence="1" id="KW-1133">Transmembrane helix</keyword>
<evidence type="ECO:0000256" key="1">
    <source>
        <dbReference type="SAM" id="Phobius"/>
    </source>
</evidence>
<gene>
    <name evidence="2" type="ORF">MNBD_CHLOROFLEXI01-2003</name>
</gene>
<keyword evidence="1" id="KW-0472">Membrane</keyword>
<accession>A0A3B0V6B3</accession>
<reference evidence="2" key="1">
    <citation type="submission" date="2018-06" db="EMBL/GenBank/DDBJ databases">
        <authorList>
            <person name="Zhirakovskaya E."/>
        </authorList>
    </citation>
    <scope>NUCLEOTIDE SEQUENCE</scope>
</reference>
<feature type="transmembrane region" description="Helical" evidence="1">
    <location>
        <begin position="6"/>
        <end position="24"/>
    </location>
</feature>
<protein>
    <submittedName>
        <fullName evidence="2">Uncharacterized protein</fullName>
    </submittedName>
</protein>
<evidence type="ECO:0000313" key="2">
    <source>
        <dbReference type="EMBL" id="VAW36450.1"/>
    </source>
</evidence>
<organism evidence="2">
    <name type="scientific">hydrothermal vent metagenome</name>
    <dbReference type="NCBI Taxonomy" id="652676"/>
    <lineage>
        <taxon>unclassified sequences</taxon>
        <taxon>metagenomes</taxon>
        <taxon>ecological metagenomes</taxon>
    </lineage>
</organism>
<keyword evidence="1" id="KW-0812">Transmembrane</keyword>
<proteinExistence type="predicted"/>
<sequence>MLTTFPFSFWLILFSWAAGVLLTIRLKNREETKPIPVPVEIRRVNDVF</sequence>
<name>A0A3B0V6B3_9ZZZZ</name>
<dbReference type="AlphaFoldDB" id="A0A3B0V6B3"/>